<reference evidence="13 14" key="1">
    <citation type="submission" date="2019-04" db="EMBL/GenBank/DDBJ databases">
        <title>An improved genome assembly and genetic linkage map for asparagus bean, Vigna unguiculata ssp. sesquipedialis.</title>
        <authorList>
            <person name="Xia Q."/>
            <person name="Zhang R."/>
            <person name="Dong Y."/>
        </authorList>
    </citation>
    <scope>NUCLEOTIDE SEQUENCE [LARGE SCALE GENOMIC DNA]</scope>
    <source>
        <tissue evidence="13">Leaf</tissue>
    </source>
</reference>
<keyword evidence="7 11" id="KW-0472">Membrane</keyword>
<evidence type="ECO:0000313" key="14">
    <source>
        <dbReference type="Proteomes" id="UP000501690"/>
    </source>
</evidence>
<feature type="transmembrane region" description="Helical" evidence="11">
    <location>
        <begin position="184"/>
        <end position="204"/>
    </location>
</feature>
<feature type="transmembrane region" description="Helical" evidence="11">
    <location>
        <begin position="481"/>
        <end position="503"/>
    </location>
</feature>
<keyword evidence="14" id="KW-1185">Reference proteome</keyword>
<feature type="transmembrane region" description="Helical" evidence="11">
    <location>
        <begin position="92"/>
        <end position="110"/>
    </location>
</feature>
<dbReference type="Pfam" id="PF02466">
    <property type="entry name" value="Tim17"/>
    <property type="match status" value="1"/>
</dbReference>
<evidence type="ECO:0000256" key="4">
    <source>
        <dbReference type="ARBA" id="ARBA00022729"/>
    </source>
</evidence>
<keyword evidence="13" id="KW-0418">Kinase</keyword>
<feature type="compositionally biased region" description="Polar residues" evidence="10">
    <location>
        <begin position="528"/>
        <end position="537"/>
    </location>
</feature>
<dbReference type="Gene3D" id="3.80.10.10">
    <property type="entry name" value="Ribonuclease Inhibitor"/>
    <property type="match status" value="1"/>
</dbReference>
<evidence type="ECO:0000256" key="9">
    <source>
        <dbReference type="ARBA" id="ARBA00023180"/>
    </source>
</evidence>
<dbReference type="PANTHER" id="PTHR48007">
    <property type="entry name" value="LEUCINE-RICH REPEAT RECEPTOR-LIKE PROTEIN KINASE PXC1"/>
    <property type="match status" value="1"/>
</dbReference>
<evidence type="ECO:0000256" key="7">
    <source>
        <dbReference type="ARBA" id="ARBA00023136"/>
    </source>
</evidence>
<keyword evidence="13" id="KW-0808">Transferase</keyword>
<dbReference type="PANTHER" id="PTHR48007:SF56">
    <property type="entry name" value="LOW QUALITY PROTEIN: PROTEIN STRUBBELIG-RECEPTOR FAMILY 2"/>
    <property type="match status" value="1"/>
</dbReference>
<keyword evidence="4" id="KW-0732">Signal</keyword>
<dbReference type="SUPFAM" id="SSF52058">
    <property type="entry name" value="L domain-like"/>
    <property type="match status" value="1"/>
</dbReference>
<evidence type="ECO:0000256" key="2">
    <source>
        <dbReference type="ARBA" id="ARBA00022614"/>
    </source>
</evidence>
<evidence type="ECO:0000256" key="6">
    <source>
        <dbReference type="ARBA" id="ARBA00022989"/>
    </source>
</evidence>
<comment type="subcellular location">
    <subcellularLocation>
        <location evidence="1">Membrane</location>
        <topology evidence="1">Single-pass membrane protein</topology>
    </subcellularLocation>
</comment>
<keyword evidence="5" id="KW-0677">Repeat</keyword>
<proteinExistence type="predicted"/>
<feature type="domain" description="Protein kinase" evidence="12">
    <location>
        <begin position="601"/>
        <end position="902"/>
    </location>
</feature>
<feature type="transmembrane region" description="Helical" evidence="11">
    <location>
        <begin position="21"/>
        <end position="42"/>
    </location>
</feature>
<feature type="compositionally biased region" description="Polar residues" evidence="10">
    <location>
        <begin position="320"/>
        <end position="343"/>
    </location>
</feature>
<dbReference type="SUPFAM" id="SSF56112">
    <property type="entry name" value="Protein kinase-like (PK-like)"/>
    <property type="match status" value="1"/>
</dbReference>
<feature type="transmembrane region" description="Helical" evidence="11">
    <location>
        <begin position="62"/>
        <end position="80"/>
    </location>
</feature>
<keyword evidence="8" id="KW-0675">Receptor</keyword>
<evidence type="ECO:0000259" key="12">
    <source>
        <dbReference type="PROSITE" id="PS50011"/>
    </source>
</evidence>
<dbReference type="FunFam" id="1.10.510.10:FF:000479">
    <property type="entry name" value="Leucine-rich repeat receptor-like protein kinase"/>
    <property type="match status" value="1"/>
</dbReference>
<gene>
    <name evidence="13" type="ORF">DEO72_LG6g2207</name>
</gene>
<dbReference type="Proteomes" id="UP000501690">
    <property type="component" value="Linkage Group LG6"/>
</dbReference>
<keyword evidence="6 11" id="KW-1133">Transmembrane helix</keyword>
<evidence type="ECO:0000256" key="8">
    <source>
        <dbReference type="ARBA" id="ARBA00023170"/>
    </source>
</evidence>
<feature type="compositionally biased region" description="Basic and acidic residues" evidence="10">
    <location>
        <begin position="387"/>
        <end position="396"/>
    </location>
</feature>
<dbReference type="Pfam" id="PF00069">
    <property type="entry name" value="Pkinase"/>
    <property type="match status" value="1"/>
</dbReference>
<dbReference type="Gene3D" id="3.30.200.20">
    <property type="entry name" value="Phosphorylase Kinase, domain 1"/>
    <property type="match status" value="1"/>
</dbReference>
<dbReference type="InterPro" id="IPR032675">
    <property type="entry name" value="LRR_dom_sf"/>
</dbReference>
<accession>A0A4D6M948</accession>
<dbReference type="InterPro" id="IPR011009">
    <property type="entry name" value="Kinase-like_dom_sf"/>
</dbReference>
<dbReference type="InterPro" id="IPR046959">
    <property type="entry name" value="PRK1-6/SRF4-like"/>
</dbReference>
<feature type="region of interest" description="Disordered" evidence="10">
    <location>
        <begin position="317"/>
        <end position="448"/>
    </location>
</feature>
<evidence type="ECO:0000256" key="3">
    <source>
        <dbReference type="ARBA" id="ARBA00022692"/>
    </source>
</evidence>
<dbReference type="PROSITE" id="PS50011">
    <property type="entry name" value="PROTEIN_KINASE_DOM"/>
    <property type="match status" value="1"/>
</dbReference>
<feature type="compositionally biased region" description="Basic and acidic residues" evidence="10">
    <location>
        <begin position="350"/>
        <end position="374"/>
    </location>
</feature>
<sequence>MVDAAERRYLEDEDTPLMKTIKGATTGLVAGTIWGTVVATWYDVPRVERNVALPGLIRTFKMMGNYGLTFAAIGGVYIGVEQLVQHYRMKRDLVNGAVGGFVAGATILGYKGRSIKTALSAGSALAFTSAYIDLGGQTLKHDEGKEYAAYTTKKRTSGDEFCFFSDVSSNNIEGEIPFGLPPNMTYICPALLMTGIIVIGILSCRNLSHNLLHGPIGDVFSALNNLKEMDLSYNNFSGDLPYSFGSLRNLARLFLQNNRFTGSVTYLAELPLTDLNIQDNLFSGILPQHFQSILNLWIGDNKFHVADNSPPWTFPPDTVSIEQNTSSPPTTQANAIQNCSPSSEAPPRVNETHPRVDEAHTRVSETPPRVHEAYPKVNKAPPGLREAPPRVKDAHPRINAAPPRVNEAHPKVNEAPPRVSEAPPRVHEAPPKVNEAPPGVSEAPPRVNEAHHRVNEAPSQVHEAPLRVIKHEKNHVGPGEIAFMIGGGTLMATGVALFVAILLNKFRLESPNLKSSESSHGSFPSHPTSATIGVSSTALEESPSIPPLFNSASFLGPVRLLSMNHNNTEEPFRKGFSKSDRYTGRTKIYTVAELELATNCFSEANILGEGSLGPVYRAKFPDDKILAVKKINVAQMSFKDEEKLLDVICTVSRLKHPNIVALNGYCLDKGKGLLVYDYVGNITLNDALHSKACEPLPWVHRLRIALGVAQALDYLHSAFCRPVAHGNLKSSNVLLDENLMPRVCDCSLVILRTLISQVEIPANEIDIEEMGYYAPDHGQPGTSSRKKDVFAFGVLLLELLTGEKPFDRTRSVEEQYLVKWAPPMLPYRASLEQLVDPRMKRTFSSRALSRYADIISLCIQLNLNSLNGCIFAILVLAWQPGRQLRPAMAEIMKSLESLYQMFDIEKNDVADGTELDPF</sequence>
<dbReference type="AlphaFoldDB" id="A0A4D6M948"/>
<keyword evidence="3 11" id="KW-0812">Transmembrane</keyword>
<dbReference type="InterPro" id="IPR001611">
    <property type="entry name" value="Leu-rich_rpt"/>
</dbReference>
<keyword evidence="9" id="KW-0325">Glycoprotein</keyword>
<evidence type="ECO:0000313" key="13">
    <source>
        <dbReference type="EMBL" id="QCD97497.1"/>
    </source>
</evidence>
<evidence type="ECO:0000256" key="5">
    <source>
        <dbReference type="ARBA" id="ARBA00022737"/>
    </source>
</evidence>
<organism evidence="13 14">
    <name type="scientific">Vigna unguiculata</name>
    <name type="common">Cowpea</name>
    <dbReference type="NCBI Taxonomy" id="3917"/>
    <lineage>
        <taxon>Eukaryota</taxon>
        <taxon>Viridiplantae</taxon>
        <taxon>Streptophyta</taxon>
        <taxon>Embryophyta</taxon>
        <taxon>Tracheophyta</taxon>
        <taxon>Spermatophyta</taxon>
        <taxon>Magnoliopsida</taxon>
        <taxon>eudicotyledons</taxon>
        <taxon>Gunneridae</taxon>
        <taxon>Pentapetalae</taxon>
        <taxon>rosids</taxon>
        <taxon>fabids</taxon>
        <taxon>Fabales</taxon>
        <taxon>Fabaceae</taxon>
        <taxon>Papilionoideae</taxon>
        <taxon>50 kb inversion clade</taxon>
        <taxon>NPAAA clade</taxon>
        <taxon>indigoferoid/millettioid clade</taxon>
        <taxon>Phaseoleae</taxon>
        <taxon>Vigna</taxon>
    </lineage>
</organism>
<feature type="region of interest" description="Disordered" evidence="10">
    <location>
        <begin position="513"/>
        <end position="537"/>
    </location>
</feature>
<evidence type="ECO:0000256" key="10">
    <source>
        <dbReference type="SAM" id="MobiDB-lite"/>
    </source>
</evidence>
<name>A0A4D6M948_VIGUN</name>
<dbReference type="FunFam" id="3.30.200.20:FF:000125">
    <property type="entry name" value="Protein STRUBBELIG-RECEPTOR FAMILY 8"/>
    <property type="match status" value="1"/>
</dbReference>
<dbReference type="GO" id="GO:0005524">
    <property type="term" value="F:ATP binding"/>
    <property type="evidence" value="ECO:0007669"/>
    <property type="project" value="InterPro"/>
</dbReference>
<feature type="compositionally biased region" description="Low complexity" evidence="10">
    <location>
        <begin position="515"/>
        <end position="527"/>
    </location>
</feature>
<dbReference type="Gene3D" id="1.10.510.10">
    <property type="entry name" value="Transferase(Phosphotransferase) domain 1"/>
    <property type="match status" value="1"/>
</dbReference>
<dbReference type="GO" id="GO:0004672">
    <property type="term" value="F:protein kinase activity"/>
    <property type="evidence" value="ECO:0007669"/>
    <property type="project" value="InterPro"/>
</dbReference>
<dbReference type="GO" id="GO:0016020">
    <property type="term" value="C:membrane"/>
    <property type="evidence" value="ECO:0007669"/>
    <property type="project" value="UniProtKB-SubCell"/>
</dbReference>
<dbReference type="InterPro" id="IPR000719">
    <property type="entry name" value="Prot_kinase_dom"/>
</dbReference>
<dbReference type="EMBL" id="CP039350">
    <property type="protein sequence ID" value="QCD97497.1"/>
    <property type="molecule type" value="Genomic_DNA"/>
</dbReference>
<dbReference type="Pfam" id="PF13855">
    <property type="entry name" value="LRR_8"/>
    <property type="match status" value="1"/>
</dbReference>
<evidence type="ECO:0000256" key="1">
    <source>
        <dbReference type="ARBA" id="ARBA00004167"/>
    </source>
</evidence>
<evidence type="ECO:0000256" key="11">
    <source>
        <dbReference type="SAM" id="Phobius"/>
    </source>
</evidence>
<protein>
    <submittedName>
        <fullName evidence="13">Serine/threonine-protein kinase PBS1</fullName>
    </submittedName>
</protein>
<keyword evidence="2" id="KW-0433">Leucine-rich repeat</keyword>